<evidence type="ECO:0000313" key="3">
    <source>
        <dbReference type="RefSeq" id="XP_011303373.1"/>
    </source>
</evidence>
<sequence length="364" mass="40279">MRICPGRNFLRSWLALTTSKCQMAIDTNNARVKFCSSKSIELKNIVKRVKPFGRVVIDLPYDVEIKPTCPHEYPDMDTVLVKLVSQDSLLDKKEDLVSVTVKDDACEIRSNQEVLGNVKCLVQTPVRYDVEVKTVGDANVEVHNMISDFITVETEYGNILSSKLQGKKITLSSSEGGSVTVQKSIQGEIEINTAKEGFVDAEKCLGTKLDVSTENGFVKLGSNYCEKATFTTLDGDLNLNNLHMDNSIDINGKGSLNISCFDGSLQATLGEGQARIQLARITKDSSITSNGDISLTIPDTLDSRLILKSPTLEIDDSIQGTHNREKNEFVGIKEGPRFIVESTRMIQVEQSSWMETFKLKNTPK</sequence>
<evidence type="ECO:0000313" key="2">
    <source>
        <dbReference type="Proteomes" id="UP000694866"/>
    </source>
</evidence>
<protein>
    <submittedName>
        <fullName evidence="3">Protein FAM185A</fullName>
    </submittedName>
</protein>
<dbReference type="KEGG" id="fas:105266707"/>
<keyword evidence="2" id="KW-1185">Reference proteome</keyword>
<dbReference type="InterPro" id="IPR025164">
    <property type="entry name" value="Toastrack_DUF4097"/>
</dbReference>
<organism evidence="2 3">
    <name type="scientific">Fopius arisanus</name>
    <dbReference type="NCBI Taxonomy" id="64838"/>
    <lineage>
        <taxon>Eukaryota</taxon>
        <taxon>Metazoa</taxon>
        <taxon>Ecdysozoa</taxon>
        <taxon>Arthropoda</taxon>
        <taxon>Hexapoda</taxon>
        <taxon>Insecta</taxon>
        <taxon>Pterygota</taxon>
        <taxon>Neoptera</taxon>
        <taxon>Endopterygota</taxon>
        <taxon>Hymenoptera</taxon>
        <taxon>Apocrita</taxon>
        <taxon>Ichneumonoidea</taxon>
        <taxon>Braconidae</taxon>
        <taxon>Opiinae</taxon>
        <taxon>Fopius</taxon>
    </lineage>
</organism>
<dbReference type="AlphaFoldDB" id="A0A9R1T613"/>
<accession>A0A9R1T613</accession>
<dbReference type="Proteomes" id="UP000694866">
    <property type="component" value="Unplaced"/>
</dbReference>
<dbReference type="Pfam" id="PF13349">
    <property type="entry name" value="DUF4097"/>
    <property type="match status" value="1"/>
</dbReference>
<dbReference type="PANTHER" id="PTHR34094">
    <property type="match status" value="1"/>
</dbReference>
<name>A0A9R1T613_9HYME</name>
<dbReference type="Gene3D" id="2.160.20.120">
    <property type="match status" value="1"/>
</dbReference>
<dbReference type="OrthoDB" id="5984441at2759"/>
<dbReference type="GeneID" id="105266707"/>
<gene>
    <name evidence="3" type="primary">LOC105266707</name>
</gene>
<evidence type="ECO:0000259" key="1">
    <source>
        <dbReference type="Pfam" id="PF13349"/>
    </source>
</evidence>
<proteinExistence type="predicted"/>
<reference evidence="3" key="1">
    <citation type="submission" date="2025-08" db="UniProtKB">
        <authorList>
            <consortium name="RefSeq"/>
        </authorList>
    </citation>
    <scope>IDENTIFICATION</scope>
    <source>
        <strain evidence="3">USDA-PBARC FA_bdor</strain>
        <tissue evidence="3">Whole organism</tissue>
    </source>
</reference>
<feature type="domain" description="DUF4097" evidence="1">
    <location>
        <begin position="95"/>
        <end position="303"/>
    </location>
</feature>
<dbReference type="RefSeq" id="XP_011303373.1">
    <property type="nucleotide sequence ID" value="XM_011305071.1"/>
</dbReference>
<dbReference type="PANTHER" id="PTHR34094:SF1">
    <property type="entry name" value="PROTEIN FAM185A"/>
    <property type="match status" value="1"/>
</dbReference>